<feature type="binding site" evidence="14">
    <location>
        <position position="193"/>
    </location>
    <ligand>
        <name>Mg(2+)</name>
        <dbReference type="ChEBI" id="CHEBI:18420"/>
    </ligand>
</feature>
<dbReference type="Gene3D" id="3.40.50.920">
    <property type="match status" value="1"/>
</dbReference>
<dbReference type="SUPFAM" id="SSF52922">
    <property type="entry name" value="TK C-terminal domain-like"/>
    <property type="match status" value="1"/>
</dbReference>
<evidence type="ECO:0000256" key="9">
    <source>
        <dbReference type="ARBA" id="ARBA00049473"/>
    </source>
</evidence>
<comment type="cofactor">
    <cofactor evidence="16">
        <name>Mg(2+)</name>
        <dbReference type="ChEBI" id="CHEBI:18420"/>
    </cofactor>
    <cofactor evidence="16">
        <name>Ca(2+)</name>
        <dbReference type="ChEBI" id="CHEBI:29108"/>
    </cofactor>
    <cofactor evidence="16">
        <name>Mn(2+)</name>
        <dbReference type="ChEBI" id="CHEBI:29035"/>
    </cofactor>
    <cofactor evidence="16">
        <name>Co(2+)</name>
        <dbReference type="ChEBI" id="CHEBI:48828"/>
    </cofactor>
    <text evidence="16">Binds 1 Mg(2+) ion per subunit. Can also utilize other divalent metal cations, such as Ca(2+), Mn(2+) and Co(2+).</text>
</comment>
<dbReference type="PROSITE" id="PS00801">
    <property type="entry name" value="TRANSKETOLASE_1"/>
    <property type="match status" value="1"/>
</dbReference>
<feature type="binding site" evidence="13">
    <location>
        <position position="72"/>
    </location>
    <ligand>
        <name>thiamine diphosphate</name>
        <dbReference type="ChEBI" id="CHEBI:58937"/>
    </ligand>
</feature>
<dbReference type="InterPro" id="IPR049557">
    <property type="entry name" value="Transketolase_CS"/>
</dbReference>
<organism evidence="18 19">
    <name type="scientific">Brockia lithotrophica</name>
    <dbReference type="NCBI Taxonomy" id="933949"/>
    <lineage>
        <taxon>Bacteria</taxon>
        <taxon>Bacillati</taxon>
        <taxon>Bacillota</taxon>
        <taxon>Bacilli</taxon>
        <taxon>Bacillales</taxon>
        <taxon>Bacillales Family X. Incertae Sedis</taxon>
        <taxon>Brockia</taxon>
    </lineage>
</organism>
<evidence type="ECO:0000256" key="16">
    <source>
        <dbReference type="RuleBase" id="RU004996"/>
    </source>
</evidence>
<dbReference type="CDD" id="cd02012">
    <property type="entry name" value="TPP_TK"/>
    <property type="match status" value="1"/>
</dbReference>
<dbReference type="SUPFAM" id="SSF52518">
    <property type="entry name" value="Thiamin diphosphate-binding fold (THDP-binding)"/>
    <property type="match status" value="2"/>
</dbReference>
<gene>
    <name evidence="18" type="ORF">C7438_0868</name>
</gene>
<evidence type="ECO:0000256" key="4">
    <source>
        <dbReference type="ARBA" id="ARBA00016662"/>
    </source>
</evidence>
<feature type="active site" description="Proton donor" evidence="11">
    <location>
        <position position="414"/>
    </location>
</feature>
<feature type="binding site" evidence="13">
    <location>
        <position position="191"/>
    </location>
    <ligand>
        <name>thiamine diphosphate</name>
        <dbReference type="ChEBI" id="CHEBI:58937"/>
    </ligand>
</feature>
<evidence type="ECO:0000256" key="2">
    <source>
        <dbReference type="ARBA" id="ARBA00011738"/>
    </source>
</evidence>
<dbReference type="GO" id="GO:0005829">
    <property type="term" value="C:cytosol"/>
    <property type="evidence" value="ECO:0007669"/>
    <property type="project" value="TreeGrafter"/>
</dbReference>
<comment type="caution">
    <text evidence="18">The sequence shown here is derived from an EMBL/GenBank/DDBJ whole genome shotgun (WGS) entry which is preliminary data.</text>
</comment>
<keyword evidence="6 14" id="KW-0479">Metal-binding</keyword>
<evidence type="ECO:0000313" key="18">
    <source>
        <dbReference type="EMBL" id="RKQ85474.1"/>
    </source>
</evidence>
<dbReference type="Gene3D" id="3.40.50.970">
    <property type="match status" value="2"/>
</dbReference>
<evidence type="ECO:0000256" key="6">
    <source>
        <dbReference type="ARBA" id="ARBA00022723"/>
    </source>
</evidence>
<evidence type="ECO:0000259" key="17">
    <source>
        <dbReference type="SMART" id="SM00861"/>
    </source>
</evidence>
<dbReference type="EC" id="2.2.1.1" evidence="3 10"/>
<dbReference type="CDD" id="cd07033">
    <property type="entry name" value="TPP_PYR_DXS_TK_like"/>
    <property type="match status" value="1"/>
</dbReference>
<feature type="binding site" evidence="12">
    <location>
        <position position="523"/>
    </location>
    <ligand>
        <name>substrate</name>
    </ligand>
</feature>
<dbReference type="PANTHER" id="PTHR43522:SF2">
    <property type="entry name" value="TRANSKETOLASE 1-RELATED"/>
    <property type="match status" value="1"/>
</dbReference>
<feature type="domain" description="Transketolase-like pyrimidine-binding" evidence="17">
    <location>
        <begin position="357"/>
        <end position="528"/>
    </location>
</feature>
<dbReference type="InterPro" id="IPR009014">
    <property type="entry name" value="Transketo_C/PFOR_II"/>
</dbReference>
<dbReference type="GO" id="GO:0004802">
    <property type="term" value="F:transketolase activity"/>
    <property type="evidence" value="ECO:0007669"/>
    <property type="project" value="UniProtKB-UniRule"/>
</dbReference>
<dbReference type="AlphaFoldDB" id="A0A660KYP0"/>
<reference evidence="18 19" key="1">
    <citation type="submission" date="2018-10" db="EMBL/GenBank/DDBJ databases">
        <title>Genomic Encyclopedia of Type Strains, Phase IV (KMG-IV): sequencing the most valuable type-strain genomes for metagenomic binning, comparative biology and taxonomic classification.</title>
        <authorList>
            <person name="Goeker M."/>
        </authorList>
    </citation>
    <scope>NUCLEOTIDE SEQUENCE [LARGE SCALE GENOMIC DNA]</scope>
    <source>
        <strain evidence="18 19">DSM 22653</strain>
    </source>
</reference>
<comment type="cofactor">
    <cofactor evidence="13">
        <name>thiamine diphosphate</name>
        <dbReference type="ChEBI" id="CHEBI:58937"/>
    </cofactor>
    <text evidence="13">Binds 1 thiamine pyrophosphate per subunit. During the reaction, the substrate forms a covalent intermediate with the cofactor.</text>
</comment>
<sequence length="671" mass="72784">MSGQVLSEPERLGLNALRVLAIDMIEAARSGHPGMPMGAAPMAYVLFTRVMRYDPRAPKWWNRDRFVLSGGHASALLYAALHMAGFDLPMEELKRFRQFGSRTPGHPEYGLTPGVEATTGPLGQGFATAVGLALAEAHLAARYNRPGFPVVDHYTYVLASDGDLMEGISYEAASLAGHLGLGKLIVLYDSNDVSLDGPLARAFSEDIRGRFVAQGWQYLRVEDGEDVAAIEAAIREAQAETRRPSLIEVKTVIGRGAPKLQGTHKVHGAPLGPEEAARAKEFYGWTWPPFEVPEAAYAPYREAAARGAEARRAWEELLERYRAEHPTLYEAFVEQMEGRLPSGWEEALPRFTPGEGLATRQASGTVLNALAARIPAIVGGSADLSSSNNTYLKDQGDVTRENAAGRNIWFGVREHAMGAALNGLALHGGIRPFGGTFLVFSDYLRPAIRVAALSHLPVLYVFTHDSIAVGEDGPTHQPVEHLASLRAMPNLVVIRPADANEVRAAYAVWLARREGPTALILTRQKLPVLTETEEKAWEGVPRGAYVLYESAPGELPELLFLATGSEVALALEAAKALASRGLRVRVVSMPSRELFLAQDEAYRETVLPTSVKKRIAVEMAATLGWGDFVGPEGRVIGIDRFGASAPGEVVVREYGFTVDRLVAEAESLLEA</sequence>
<evidence type="ECO:0000256" key="7">
    <source>
        <dbReference type="ARBA" id="ARBA00022842"/>
    </source>
</evidence>
<feature type="binding site" evidence="12">
    <location>
        <position position="472"/>
    </location>
    <ligand>
        <name>substrate</name>
    </ligand>
</feature>
<keyword evidence="16" id="KW-0106">Calcium</keyword>
<dbReference type="Proteomes" id="UP000267019">
    <property type="component" value="Unassembled WGS sequence"/>
</dbReference>
<dbReference type="InterPro" id="IPR020826">
    <property type="entry name" value="Transketolase_BS"/>
</dbReference>
<feature type="site" description="Important for catalytic activity" evidence="15">
    <location>
        <position position="32"/>
    </location>
</feature>
<feature type="binding site" evidence="13">
    <location>
        <position position="162"/>
    </location>
    <ligand>
        <name>thiamine diphosphate</name>
        <dbReference type="ChEBI" id="CHEBI:58937"/>
    </ligand>
</feature>
<dbReference type="GO" id="GO:0046872">
    <property type="term" value="F:metal ion binding"/>
    <property type="evidence" value="ECO:0007669"/>
    <property type="project" value="UniProtKB-KW"/>
</dbReference>
<evidence type="ECO:0000256" key="1">
    <source>
        <dbReference type="ARBA" id="ARBA00007131"/>
    </source>
</evidence>
<comment type="subunit">
    <text evidence="2 16">Homodimer.</text>
</comment>
<feature type="binding site" evidence="14">
    <location>
        <position position="191"/>
    </location>
    <ligand>
        <name>Mg(2+)</name>
        <dbReference type="ChEBI" id="CHEBI:18420"/>
    </ligand>
</feature>
<feature type="binding site" evidence="12">
    <location>
        <position position="464"/>
    </location>
    <ligand>
        <name>substrate</name>
    </ligand>
</feature>
<comment type="function">
    <text evidence="16">Catalyzes the transfer of a two-carbon ketol group from a ketose donor to an aldose acceptor, via a covalent intermediate with the cofactor thiamine pyrophosphate.</text>
</comment>
<dbReference type="InterPro" id="IPR055152">
    <property type="entry name" value="Transketolase-like_C_2"/>
</dbReference>
<dbReference type="InterPro" id="IPR005474">
    <property type="entry name" value="Transketolase_N"/>
</dbReference>
<feature type="binding site" evidence="14">
    <location>
        <position position="161"/>
    </location>
    <ligand>
        <name>Mg(2+)</name>
        <dbReference type="ChEBI" id="CHEBI:18420"/>
    </ligand>
</feature>
<evidence type="ECO:0000256" key="14">
    <source>
        <dbReference type="PIRSR" id="PIRSR605478-4"/>
    </source>
</evidence>
<feature type="binding site" evidence="12">
    <location>
        <position position="360"/>
    </location>
    <ligand>
        <name>substrate</name>
    </ligand>
</feature>
<evidence type="ECO:0000313" key="19">
    <source>
        <dbReference type="Proteomes" id="UP000267019"/>
    </source>
</evidence>
<evidence type="ECO:0000256" key="8">
    <source>
        <dbReference type="ARBA" id="ARBA00023052"/>
    </source>
</evidence>
<evidence type="ECO:0000256" key="11">
    <source>
        <dbReference type="PIRSR" id="PIRSR605478-1"/>
    </source>
</evidence>
<protein>
    <recommendedName>
        <fullName evidence="4 10">Transketolase</fullName>
        <ecNumber evidence="3 10">2.2.1.1</ecNumber>
    </recommendedName>
</protein>
<proteinExistence type="inferred from homology"/>
<comment type="catalytic activity">
    <reaction evidence="9 16">
        <text>D-sedoheptulose 7-phosphate + D-glyceraldehyde 3-phosphate = aldehydo-D-ribose 5-phosphate + D-xylulose 5-phosphate</text>
        <dbReference type="Rhea" id="RHEA:10508"/>
        <dbReference type="ChEBI" id="CHEBI:57483"/>
        <dbReference type="ChEBI" id="CHEBI:57737"/>
        <dbReference type="ChEBI" id="CHEBI:58273"/>
        <dbReference type="ChEBI" id="CHEBI:59776"/>
        <dbReference type="EC" id="2.2.1.1"/>
    </reaction>
</comment>
<dbReference type="InterPro" id="IPR005478">
    <property type="entry name" value="Transketolase_bac-like"/>
</dbReference>
<dbReference type="Pfam" id="PF02779">
    <property type="entry name" value="Transket_pyr"/>
    <property type="match status" value="1"/>
</dbReference>
<name>A0A660KYP0_9BACL</name>
<feature type="binding site" evidence="12">
    <location>
        <position position="32"/>
    </location>
    <ligand>
        <name>substrate</name>
    </ligand>
</feature>
<feature type="binding site" evidence="12">
    <location>
        <position position="267"/>
    </location>
    <ligand>
        <name>substrate</name>
    </ligand>
</feature>
<evidence type="ECO:0000256" key="5">
    <source>
        <dbReference type="ARBA" id="ARBA00022679"/>
    </source>
</evidence>
<dbReference type="InterPro" id="IPR005475">
    <property type="entry name" value="Transketolase-like_Pyr-bd"/>
</dbReference>
<dbReference type="Pfam" id="PF00456">
    <property type="entry name" value="Transketolase_N"/>
    <property type="match status" value="1"/>
</dbReference>
<comment type="similarity">
    <text evidence="1 16">Belongs to the transketolase family.</text>
</comment>
<evidence type="ECO:0000256" key="13">
    <source>
        <dbReference type="PIRSR" id="PIRSR605478-3"/>
    </source>
</evidence>
<feature type="binding site" evidence="12">
    <location>
        <position position="387"/>
    </location>
    <ligand>
        <name>substrate</name>
    </ligand>
</feature>
<dbReference type="FunFam" id="3.40.50.920:FF:000003">
    <property type="entry name" value="Transketolase"/>
    <property type="match status" value="1"/>
</dbReference>
<dbReference type="FunFam" id="3.40.50.970:FF:000004">
    <property type="entry name" value="Transketolase"/>
    <property type="match status" value="1"/>
</dbReference>
<evidence type="ECO:0000256" key="15">
    <source>
        <dbReference type="PIRSR" id="PIRSR605478-5"/>
    </source>
</evidence>
<comment type="cofactor">
    <cofactor evidence="14">
        <name>Mg(2+)</name>
        <dbReference type="ChEBI" id="CHEBI:18420"/>
    </cofactor>
    <text evidence="14">Binds 1 Mg(2+) ion per subunit. Can also utilize other divalent metal cations, such as Ca(2+), Mn(2+) and Co(2+).</text>
</comment>
<evidence type="ECO:0000256" key="12">
    <source>
        <dbReference type="PIRSR" id="PIRSR605478-2"/>
    </source>
</evidence>
<dbReference type="SMART" id="SM00861">
    <property type="entry name" value="Transket_pyr"/>
    <property type="match status" value="1"/>
</dbReference>
<feature type="binding site" evidence="12">
    <location>
        <position position="476"/>
    </location>
    <ligand>
        <name>substrate</name>
    </ligand>
</feature>
<dbReference type="PROSITE" id="PS00802">
    <property type="entry name" value="TRANSKETOLASE_2"/>
    <property type="match status" value="1"/>
</dbReference>
<dbReference type="Pfam" id="PF22613">
    <property type="entry name" value="Transketolase_C_1"/>
    <property type="match status" value="1"/>
</dbReference>
<feature type="binding site" evidence="13">
    <location>
        <position position="267"/>
    </location>
    <ligand>
        <name>thiamine diphosphate</name>
        <dbReference type="ChEBI" id="CHEBI:58937"/>
    </ligand>
</feature>
<keyword evidence="7 14" id="KW-0460">Magnesium</keyword>
<dbReference type="InterPro" id="IPR033247">
    <property type="entry name" value="Transketolase_fam"/>
</dbReference>
<dbReference type="NCBIfam" id="TIGR00232">
    <property type="entry name" value="tktlase_bact"/>
    <property type="match status" value="1"/>
</dbReference>
<feature type="binding site" evidence="13">
    <location>
        <begin position="120"/>
        <end position="122"/>
    </location>
    <ligand>
        <name>thiamine diphosphate</name>
        <dbReference type="ChEBI" id="CHEBI:58937"/>
    </ligand>
</feature>
<keyword evidence="8 13" id="KW-0786">Thiamine pyrophosphate</keyword>
<dbReference type="GO" id="GO:0006098">
    <property type="term" value="P:pentose-phosphate shunt"/>
    <property type="evidence" value="ECO:0007669"/>
    <property type="project" value="TreeGrafter"/>
</dbReference>
<dbReference type="EMBL" id="RBIJ01000002">
    <property type="protein sequence ID" value="RKQ85474.1"/>
    <property type="molecule type" value="Genomic_DNA"/>
</dbReference>
<feature type="binding site" evidence="13">
    <location>
        <position position="440"/>
    </location>
    <ligand>
        <name>thiamine diphosphate</name>
        <dbReference type="ChEBI" id="CHEBI:58937"/>
    </ligand>
</feature>
<evidence type="ECO:0000256" key="3">
    <source>
        <dbReference type="ARBA" id="ARBA00013152"/>
    </source>
</evidence>
<dbReference type="FunFam" id="3.40.50.970:FF:000003">
    <property type="entry name" value="Transketolase"/>
    <property type="match status" value="1"/>
</dbReference>
<accession>A0A660KYP0</accession>
<dbReference type="InterPro" id="IPR029061">
    <property type="entry name" value="THDP-binding"/>
</dbReference>
<dbReference type="PANTHER" id="PTHR43522">
    <property type="entry name" value="TRANSKETOLASE"/>
    <property type="match status" value="1"/>
</dbReference>
<feature type="site" description="Important for catalytic activity" evidence="15">
    <location>
        <position position="267"/>
    </location>
</feature>
<keyword evidence="19" id="KW-1185">Reference proteome</keyword>
<keyword evidence="5 16" id="KW-0808">Transferase</keyword>
<evidence type="ECO:0000256" key="10">
    <source>
        <dbReference type="NCBIfam" id="TIGR00232"/>
    </source>
</evidence>